<dbReference type="Proteomes" id="UP000752696">
    <property type="component" value="Unassembled WGS sequence"/>
</dbReference>
<dbReference type="InterPro" id="IPR015424">
    <property type="entry name" value="PyrdxlP-dep_Trfase"/>
</dbReference>
<dbReference type="InterPro" id="IPR002129">
    <property type="entry name" value="PyrdxlP-dep_de-COase"/>
</dbReference>
<evidence type="ECO:0000256" key="1">
    <source>
        <dbReference type="ARBA" id="ARBA00001933"/>
    </source>
</evidence>
<dbReference type="PRINTS" id="PR00800">
    <property type="entry name" value="YHDCRBOXLASE"/>
</dbReference>
<comment type="similarity">
    <text evidence="4">Belongs to the group II decarboxylase family.</text>
</comment>
<dbReference type="InterPro" id="IPR015421">
    <property type="entry name" value="PyrdxlP-dep_Trfase_major"/>
</dbReference>
<proteinExistence type="inferred from homology"/>
<dbReference type="Gene3D" id="3.40.640.10">
    <property type="entry name" value="Type I PLP-dependent aspartate aminotransferase-like (Major domain)"/>
    <property type="match status" value="1"/>
</dbReference>
<evidence type="ECO:0000256" key="4">
    <source>
        <dbReference type="RuleBase" id="RU000382"/>
    </source>
</evidence>
<evidence type="ECO:0000256" key="3">
    <source>
        <dbReference type="ARBA" id="ARBA00023239"/>
    </source>
</evidence>
<comment type="caution">
    <text evidence="5">The sequence shown here is derived from an EMBL/GenBank/DDBJ whole genome shotgun (WGS) entry which is preliminary data.</text>
</comment>
<dbReference type="PANTHER" id="PTHR11999">
    <property type="entry name" value="GROUP II PYRIDOXAL-5-PHOSPHATE DECARBOXYLASE"/>
    <property type="match status" value="1"/>
</dbReference>
<evidence type="ECO:0000313" key="6">
    <source>
        <dbReference type="Proteomes" id="UP000752696"/>
    </source>
</evidence>
<sequence length="222" mass="24704">MDTKEFTDFSKAVIDFIANYKRTLRERNVLPDVEPKYLCKLLPEEAPQKPKNWQITHWNSPHFHAFYPVANSYPAIVGEIMSSGLGCVGFSWISSPACTELEMIVMNWLGELLGWSKQFLSSDEDYGAGVIQGSASEATLICLIAAREQTTLCTKRLHPELDEAVIKTKLVAYSSDQSNSCVERGALLASVPIRLLSTDDKCALRGETLLKAVKEDLKNGFI</sequence>
<accession>A0A6V7GWG1</accession>
<protein>
    <recommendedName>
        <fullName evidence="7">Aromatic-L-amino-acid decarboxylase</fullName>
    </recommendedName>
</protein>
<dbReference type="SUPFAM" id="SSF53383">
    <property type="entry name" value="PLP-dependent transferases"/>
    <property type="match status" value="1"/>
</dbReference>
<dbReference type="PANTHER" id="PTHR11999:SF60">
    <property type="entry name" value="3,4-DIHYDROXYPHENYLACETALDEHYDE SYNTHASE"/>
    <property type="match status" value="1"/>
</dbReference>
<keyword evidence="2 4" id="KW-0663">Pyridoxal phosphate</keyword>
<name>A0A6V7GWG1_9HYME</name>
<gene>
    <name evidence="5" type="ORF">MHI_LOCUS138213</name>
</gene>
<dbReference type="OrthoDB" id="639767at2759"/>
<dbReference type="GO" id="GO:0030170">
    <property type="term" value="F:pyridoxal phosphate binding"/>
    <property type="evidence" value="ECO:0007669"/>
    <property type="project" value="InterPro"/>
</dbReference>
<dbReference type="GO" id="GO:0006520">
    <property type="term" value="P:amino acid metabolic process"/>
    <property type="evidence" value="ECO:0007669"/>
    <property type="project" value="InterPro"/>
</dbReference>
<dbReference type="GO" id="GO:0005737">
    <property type="term" value="C:cytoplasm"/>
    <property type="evidence" value="ECO:0007669"/>
    <property type="project" value="TreeGrafter"/>
</dbReference>
<dbReference type="GO" id="GO:0006584">
    <property type="term" value="P:catecholamine metabolic process"/>
    <property type="evidence" value="ECO:0007669"/>
    <property type="project" value="TreeGrafter"/>
</dbReference>
<evidence type="ECO:0000313" key="5">
    <source>
        <dbReference type="EMBL" id="CAD1469594.1"/>
    </source>
</evidence>
<dbReference type="GO" id="GO:0004058">
    <property type="term" value="F:aromatic-L-amino-acid decarboxylase activity"/>
    <property type="evidence" value="ECO:0007669"/>
    <property type="project" value="TreeGrafter"/>
</dbReference>
<dbReference type="Gene3D" id="1.20.1340.10">
    <property type="entry name" value="dopa decarboxylase, N-terminal domain"/>
    <property type="match status" value="1"/>
</dbReference>
<dbReference type="AlphaFoldDB" id="A0A6V7GWG1"/>
<organism evidence="5 6">
    <name type="scientific">Heterotrigona itama</name>
    <dbReference type="NCBI Taxonomy" id="395501"/>
    <lineage>
        <taxon>Eukaryota</taxon>
        <taxon>Metazoa</taxon>
        <taxon>Ecdysozoa</taxon>
        <taxon>Arthropoda</taxon>
        <taxon>Hexapoda</taxon>
        <taxon>Insecta</taxon>
        <taxon>Pterygota</taxon>
        <taxon>Neoptera</taxon>
        <taxon>Endopterygota</taxon>
        <taxon>Hymenoptera</taxon>
        <taxon>Apocrita</taxon>
        <taxon>Aculeata</taxon>
        <taxon>Apoidea</taxon>
        <taxon>Anthophila</taxon>
        <taxon>Apidae</taxon>
        <taxon>Heterotrigona</taxon>
    </lineage>
</organism>
<evidence type="ECO:0000256" key="2">
    <source>
        <dbReference type="ARBA" id="ARBA00022898"/>
    </source>
</evidence>
<dbReference type="GO" id="GO:0019752">
    <property type="term" value="P:carboxylic acid metabolic process"/>
    <property type="evidence" value="ECO:0007669"/>
    <property type="project" value="InterPro"/>
</dbReference>
<comment type="cofactor">
    <cofactor evidence="1 4">
        <name>pyridoxal 5'-phosphate</name>
        <dbReference type="ChEBI" id="CHEBI:597326"/>
    </cofactor>
</comment>
<dbReference type="InterPro" id="IPR010977">
    <property type="entry name" value="Aromatic_deC"/>
</dbReference>
<reference evidence="5" key="1">
    <citation type="submission" date="2020-07" db="EMBL/GenBank/DDBJ databases">
        <authorList>
            <person name="Nazaruddin N."/>
        </authorList>
    </citation>
    <scope>NUCLEOTIDE SEQUENCE</scope>
</reference>
<evidence type="ECO:0008006" key="7">
    <source>
        <dbReference type="Google" id="ProtNLM"/>
    </source>
</evidence>
<dbReference type="Pfam" id="PF00282">
    <property type="entry name" value="Pyridoxal_deC"/>
    <property type="match status" value="1"/>
</dbReference>
<keyword evidence="3 4" id="KW-0456">Lyase</keyword>
<feature type="non-terminal residue" evidence="5">
    <location>
        <position position="1"/>
    </location>
</feature>
<dbReference type="EMBL" id="CAJDYZ010002641">
    <property type="protein sequence ID" value="CAD1469594.1"/>
    <property type="molecule type" value="Genomic_DNA"/>
</dbReference>
<keyword evidence="6" id="KW-1185">Reference proteome</keyword>